<dbReference type="Pfam" id="PF07765">
    <property type="entry name" value="KIP1"/>
    <property type="match status" value="1"/>
</dbReference>
<keyword evidence="1 2" id="KW-0175">Coiled coil</keyword>
<dbReference type="InterPro" id="IPR011684">
    <property type="entry name" value="NAB"/>
</dbReference>
<dbReference type="GO" id="GO:0003779">
    <property type="term" value="F:actin binding"/>
    <property type="evidence" value="ECO:0007669"/>
    <property type="project" value="InterPro"/>
</dbReference>
<dbReference type="PROSITE" id="PS51774">
    <property type="entry name" value="NAB"/>
    <property type="match status" value="1"/>
</dbReference>
<organism evidence="4 5">
    <name type="scientific">Lupinus albus</name>
    <name type="common">White lupine</name>
    <name type="synonym">Lupinus termis</name>
    <dbReference type="NCBI Taxonomy" id="3870"/>
    <lineage>
        <taxon>Eukaryota</taxon>
        <taxon>Viridiplantae</taxon>
        <taxon>Streptophyta</taxon>
        <taxon>Embryophyta</taxon>
        <taxon>Tracheophyta</taxon>
        <taxon>Spermatophyta</taxon>
        <taxon>Magnoliopsida</taxon>
        <taxon>eudicotyledons</taxon>
        <taxon>Gunneridae</taxon>
        <taxon>Pentapetalae</taxon>
        <taxon>rosids</taxon>
        <taxon>fabids</taxon>
        <taxon>Fabales</taxon>
        <taxon>Fabaceae</taxon>
        <taxon>Papilionoideae</taxon>
        <taxon>50 kb inversion clade</taxon>
        <taxon>genistoids sensu lato</taxon>
        <taxon>core genistoids</taxon>
        <taxon>Genisteae</taxon>
        <taxon>Lupinus</taxon>
    </lineage>
</organism>
<evidence type="ECO:0000313" key="5">
    <source>
        <dbReference type="Proteomes" id="UP000447434"/>
    </source>
</evidence>
<dbReference type="GO" id="GO:0005856">
    <property type="term" value="C:cytoskeleton"/>
    <property type="evidence" value="ECO:0007669"/>
    <property type="project" value="TreeGrafter"/>
</dbReference>
<feature type="region of interest" description="Disordered" evidence="3">
    <location>
        <begin position="1"/>
        <end position="28"/>
    </location>
</feature>
<comment type="caution">
    <text evidence="4">The sequence shown here is derived from an EMBL/GenBank/DDBJ whole genome shotgun (WGS) entry which is preliminary data.</text>
</comment>
<dbReference type="GO" id="GO:0005200">
    <property type="term" value="F:structural constituent of cytoskeleton"/>
    <property type="evidence" value="ECO:0007669"/>
    <property type="project" value="TreeGrafter"/>
</dbReference>
<reference evidence="5" key="1">
    <citation type="journal article" date="2020" name="Nat. Commun.">
        <title>Genome sequence of the cluster root forming white lupin.</title>
        <authorList>
            <person name="Hufnagel B."/>
            <person name="Marques A."/>
            <person name="Soriano A."/>
            <person name="Marques L."/>
            <person name="Divol F."/>
            <person name="Doumas P."/>
            <person name="Sallet E."/>
            <person name="Mancinotti D."/>
            <person name="Carrere S."/>
            <person name="Marande W."/>
            <person name="Arribat S."/>
            <person name="Keller J."/>
            <person name="Huneau C."/>
            <person name="Blein T."/>
            <person name="Aime D."/>
            <person name="Laguerre M."/>
            <person name="Taylor J."/>
            <person name="Schubert V."/>
            <person name="Nelson M."/>
            <person name="Geu-Flores F."/>
            <person name="Crespi M."/>
            <person name="Gallardo-Guerrero K."/>
            <person name="Delaux P.-M."/>
            <person name="Salse J."/>
            <person name="Berges H."/>
            <person name="Guyot R."/>
            <person name="Gouzy J."/>
            <person name="Peret B."/>
        </authorList>
    </citation>
    <scope>NUCLEOTIDE SEQUENCE [LARGE SCALE GENOMIC DNA]</scope>
    <source>
        <strain evidence="5">cv. Amiga</strain>
    </source>
</reference>
<evidence type="ECO:0000256" key="2">
    <source>
        <dbReference type="SAM" id="Coils"/>
    </source>
</evidence>
<sequence length="734" mass="86557">MINHRSRPSRESIKSFGSLLDPEKDEELKRTKTDIESNMTKIMKLIQNEEQSNEVRNLTHPREETGLVGLIEDLYNQYQSLYAMYDGLYGELGKLVSRRRSRRISMSFSDSDSEYFSPEEVEYNNQRSETYEALNSEASMEAKKFEEKLTSNMKEIENLSHQKRNLELQVESQAEEVKQLSEKNKELELLLKEKYGAVSILRAKLRNNENQASSNIEELMAQINKLELDAKHLQTQKDEMEEKCKCDENESLAQTKDLMNQLNVMQQNLDSICKQNKELEAMMEKERDETSQYSIQIENLKDNLAEMSSVEQIRLEEKENFLARIRDLELELETRTNEKNELEEQLRDRSYESKQLEDENKTLQDRNNELKGAMTQRGDDISAFLKEHDGDKNGASMQIMDLKQEVNVLRLELDSLHEHKNKLEQQNERRVKEHAESLAKMENLNRKLSSQIADQAATIERISAEHKQEKILSNKLKLNRQSTERKTEELAQEFRRKMEDNIRLLHQRIHVAEQLNNENKNSCKMTKQRYEQENKLLEEKVTSYEEELRMLKMSPTHSPVSPQNRLLVLEALHGLELFVLKGFDFATNKIDEHKEYVMSSVSKMMSEVMFMKDWIKQRNDEMKKLMENANRLNMLLNSKEEQELLLREKVWELEAKVSKEGGDKLNLAKAVSQFEKKVGKLEKKLKEKDEELINLGEKKREAIRQLCFMVDFHRDRCSYLRNFVTETRKVNNRT</sequence>
<accession>A0A6A5MPW2</accession>
<dbReference type="PANTHER" id="PTHR47357:SF4">
    <property type="entry name" value="MYOSIN HEAVY CHAIN-LIKE PROTEIN"/>
    <property type="match status" value="1"/>
</dbReference>
<evidence type="ECO:0000256" key="3">
    <source>
        <dbReference type="SAM" id="MobiDB-lite"/>
    </source>
</evidence>
<gene>
    <name evidence="4" type="ORF">Lalb_Chr05g0224251</name>
</gene>
<dbReference type="AlphaFoldDB" id="A0A6A5MPW2"/>
<dbReference type="PANTHER" id="PTHR47357">
    <property type="entry name" value="COP1-INTERACTIVE PROTEIN 1"/>
    <property type="match status" value="1"/>
</dbReference>
<proteinExistence type="predicted"/>
<feature type="coiled-coil region" evidence="2">
    <location>
        <begin position="615"/>
        <end position="642"/>
    </location>
</feature>
<dbReference type="EMBL" id="WOCE01000005">
    <property type="protein sequence ID" value="KAE9614085.1"/>
    <property type="molecule type" value="Genomic_DNA"/>
</dbReference>
<protein>
    <submittedName>
        <fullName evidence="4">Uncharacterized protein</fullName>
    </submittedName>
</protein>
<dbReference type="Proteomes" id="UP000447434">
    <property type="component" value="Chromosome 5"/>
</dbReference>
<feature type="coiled-coil region" evidence="2">
    <location>
        <begin position="671"/>
        <end position="705"/>
    </location>
</feature>
<feature type="coiled-coil region" evidence="2">
    <location>
        <begin position="520"/>
        <end position="554"/>
    </location>
</feature>
<name>A0A6A5MPW2_LUPAL</name>
<evidence type="ECO:0000313" key="4">
    <source>
        <dbReference type="EMBL" id="KAE9614085.1"/>
    </source>
</evidence>
<feature type="region of interest" description="Disordered" evidence="3">
    <location>
        <begin position="337"/>
        <end position="369"/>
    </location>
</feature>
<evidence type="ECO:0000256" key="1">
    <source>
        <dbReference type="ARBA" id="ARBA00023054"/>
    </source>
</evidence>
<keyword evidence="5" id="KW-1185">Reference proteome</keyword>
<dbReference type="OrthoDB" id="10255522at2759"/>